<dbReference type="PANTHER" id="PTHR11717:SF31">
    <property type="entry name" value="LOW MOLECULAR WEIGHT PROTEIN-TYROSINE-PHOSPHATASE ETP-RELATED"/>
    <property type="match status" value="1"/>
</dbReference>
<dbReference type="InterPro" id="IPR050438">
    <property type="entry name" value="LMW_PTPase"/>
</dbReference>
<accession>A0ABS0DKM0</accession>
<dbReference type="Proteomes" id="UP000600307">
    <property type="component" value="Unassembled WGS sequence"/>
</dbReference>
<reference evidence="7 8" key="1">
    <citation type="submission" date="2020-11" db="EMBL/GenBank/DDBJ databases">
        <title>Taxonomic investigation of Rahnella spp.</title>
        <authorList>
            <person name="Lee S.D."/>
        </authorList>
    </citation>
    <scope>NUCLEOTIDE SEQUENCE [LARGE SCALE GENOMIC DNA]</scope>
    <source>
        <strain evidence="7 8">SAP-10</strain>
    </source>
</reference>
<dbReference type="InterPro" id="IPR017867">
    <property type="entry name" value="Tyr_phospatase_low_mol_wt"/>
</dbReference>
<name>A0ABS0DKM0_9GAMM</name>
<dbReference type="PRINTS" id="PR00719">
    <property type="entry name" value="LMWPTPASE"/>
</dbReference>
<keyword evidence="3" id="KW-0378">Hydrolase</keyword>
<dbReference type="InterPro" id="IPR036196">
    <property type="entry name" value="Ptyr_pPase_sf"/>
</dbReference>
<keyword evidence="4" id="KW-0904">Protein phosphatase</keyword>
<comment type="caution">
    <text evidence="7">The sequence shown here is derived from an EMBL/GenBank/DDBJ whole genome shotgun (WGS) entry which is preliminary data.</text>
</comment>
<evidence type="ECO:0000259" key="6">
    <source>
        <dbReference type="SMART" id="SM00226"/>
    </source>
</evidence>
<dbReference type="SMART" id="SM00226">
    <property type="entry name" value="LMWPc"/>
    <property type="match status" value="1"/>
</dbReference>
<dbReference type="Pfam" id="PF01451">
    <property type="entry name" value="LMWPc"/>
    <property type="match status" value="1"/>
</dbReference>
<dbReference type="PANTHER" id="PTHR11717">
    <property type="entry name" value="LOW MOLECULAR WEIGHT PROTEIN TYROSINE PHOSPHATASE"/>
    <property type="match status" value="1"/>
</dbReference>
<dbReference type="EMBL" id="JADOBH010000001">
    <property type="protein sequence ID" value="MBF7954441.1"/>
    <property type="molecule type" value="Genomic_DNA"/>
</dbReference>
<comment type="similarity">
    <text evidence="1">Belongs to the low molecular weight phosphotyrosine protein phosphatase family.</text>
</comment>
<evidence type="ECO:0000256" key="2">
    <source>
        <dbReference type="ARBA" id="ARBA00013064"/>
    </source>
</evidence>
<dbReference type="InterPro" id="IPR023485">
    <property type="entry name" value="Ptyr_pPase"/>
</dbReference>
<gene>
    <name evidence="7" type="ORF">IV431_02595</name>
</gene>
<evidence type="ECO:0000256" key="3">
    <source>
        <dbReference type="ARBA" id="ARBA00022801"/>
    </source>
</evidence>
<feature type="domain" description="Phosphotyrosine protein phosphatase I" evidence="6">
    <location>
        <begin position="3"/>
        <end position="141"/>
    </location>
</feature>
<dbReference type="SUPFAM" id="SSF52788">
    <property type="entry name" value="Phosphotyrosine protein phosphatases I"/>
    <property type="match status" value="1"/>
</dbReference>
<evidence type="ECO:0000256" key="1">
    <source>
        <dbReference type="ARBA" id="ARBA00011063"/>
    </source>
</evidence>
<evidence type="ECO:0000256" key="4">
    <source>
        <dbReference type="ARBA" id="ARBA00022912"/>
    </source>
</evidence>
<organism evidence="7 8">
    <name type="scientific">Rahnella victoriana</name>
    <dbReference type="NCBI Taxonomy" id="1510570"/>
    <lineage>
        <taxon>Bacteria</taxon>
        <taxon>Pseudomonadati</taxon>
        <taxon>Pseudomonadota</taxon>
        <taxon>Gammaproteobacteria</taxon>
        <taxon>Enterobacterales</taxon>
        <taxon>Yersiniaceae</taxon>
        <taxon>Rahnella</taxon>
    </lineage>
</organism>
<evidence type="ECO:0000313" key="8">
    <source>
        <dbReference type="Proteomes" id="UP000600307"/>
    </source>
</evidence>
<evidence type="ECO:0000313" key="7">
    <source>
        <dbReference type="EMBL" id="MBF7954441.1"/>
    </source>
</evidence>
<dbReference type="RefSeq" id="WP_119826920.1">
    <property type="nucleotide sequence ID" value="NZ_CBCSED010000004.1"/>
</dbReference>
<proteinExistence type="inferred from homology"/>
<dbReference type="CDD" id="cd16343">
    <property type="entry name" value="LMWPTP"/>
    <property type="match status" value="1"/>
</dbReference>
<sequence>MFNSVLIVCIGNVCRSPIAEAMLQQLLPAKAIHSAGISALAGDGADAMASRISEQHGFSLQNHKARQLTREMCHDSDLILIMEKAHISSVSYFLPEVRGKTMLLGYWNQKIDIPDPYGKSAVAFEYAFSLIKESVIGWKSVLERQVKHDW</sequence>
<evidence type="ECO:0000256" key="5">
    <source>
        <dbReference type="ARBA" id="ARBA00051722"/>
    </source>
</evidence>
<dbReference type="EC" id="3.1.3.48" evidence="2"/>
<dbReference type="Gene3D" id="3.40.50.2300">
    <property type="match status" value="1"/>
</dbReference>
<protein>
    <recommendedName>
        <fullName evidence="2">protein-tyrosine-phosphatase</fullName>
        <ecNumber evidence="2">3.1.3.48</ecNumber>
    </recommendedName>
</protein>
<keyword evidence="8" id="KW-1185">Reference proteome</keyword>
<comment type="catalytic activity">
    <reaction evidence="5">
        <text>O-phospho-L-tyrosyl-[protein] + H2O = L-tyrosyl-[protein] + phosphate</text>
        <dbReference type="Rhea" id="RHEA:10684"/>
        <dbReference type="Rhea" id="RHEA-COMP:10136"/>
        <dbReference type="Rhea" id="RHEA-COMP:20101"/>
        <dbReference type="ChEBI" id="CHEBI:15377"/>
        <dbReference type="ChEBI" id="CHEBI:43474"/>
        <dbReference type="ChEBI" id="CHEBI:46858"/>
        <dbReference type="ChEBI" id="CHEBI:61978"/>
        <dbReference type="EC" id="3.1.3.48"/>
    </reaction>
</comment>